<reference evidence="1 2" key="1">
    <citation type="journal article" date="2015" name="Genome Announc.">
        <title>Complete Genome Sequence of Microcystis aeruginosa NIES-2549, a Bloom-Forming Cyanobacterium from Lake Kasumigaura, Japan.</title>
        <authorList>
            <person name="Yamaguchi H."/>
            <person name="Suzuki S."/>
            <person name="Tanabe Y."/>
            <person name="Osana Y."/>
            <person name="Shimura Y."/>
            <person name="Ishida K."/>
            <person name="Kawachi M."/>
        </authorList>
    </citation>
    <scope>NUCLEOTIDE SEQUENCE [LARGE SCALE GENOMIC DNA]</scope>
    <source>
        <strain evidence="1 2">NIES-2549</strain>
    </source>
</reference>
<accession>A0A0F6RKG0</accession>
<dbReference type="PATRIC" id="fig|1641812.3.peg.1144"/>
<proteinExistence type="predicted"/>
<dbReference type="EMBL" id="CP011304">
    <property type="protein sequence ID" value="AKE63463.1"/>
    <property type="molecule type" value="Genomic_DNA"/>
</dbReference>
<dbReference type="AlphaFoldDB" id="A0A0F6RKG0"/>
<protein>
    <submittedName>
        <fullName evidence="1">Uncharacterized protein</fullName>
    </submittedName>
</protein>
<gene>
    <name evidence="1" type="ORF">MYAER_1105</name>
</gene>
<evidence type="ECO:0000313" key="2">
    <source>
        <dbReference type="Proteomes" id="UP000034103"/>
    </source>
</evidence>
<name>A0A0F6RKG0_MICAE</name>
<organism evidence="1 2">
    <name type="scientific">Microcystis aeruginosa NIES-2549</name>
    <dbReference type="NCBI Taxonomy" id="1641812"/>
    <lineage>
        <taxon>Bacteria</taxon>
        <taxon>Bacillati</taxon>
        <taxon>Cyanobacteriota</taxon>
        <taxon>Cyanophyceae</taxon>
        <taxon>Oscillatoriophycideae</taxon>
        <taxon>Chroococcales</taxon>
        <taxon>Microcystaceae</taxon>
        <taxon>Microcystis</taxon>
    </lineage>
</organism>
<dbReference type="HOGENOM" id="CLU_972579_0_0_3"/>
<sequence length="286" mass="31999">MYKTVTSLILAAATNFPLVNVAEAHKHILPTKSNTSHISEDYSLKSKFSLLNTITIALSDTLTRLRNNDYDLFQFQVEFLLSPKCHGTVSENGELASRDTADNCLWDDSLLGKKTAKPDIYAILREGDQPLPKRSDCKNTKSVHCILSCPENQYRCQFTLLLDSKKTYSLFLADKDLVVDDTAGIFVFFPLKDAVGVTYNDKDGRSVVRLSSVNLDTLDACFSAIETLTNNPANTQNIENLEKAKDFLDGLVNYLMKTQPLPDFNTIAFIGAQCKIYNDQVKPQTY</sequence>
<dbReference type="Proteomes" id="UP000034103">
    <property type="component" value="Chromosome"/>
</dbReference>
<dbReference type="RefSeq" id="WP_046661300.1">
    <property type="nucleotide sequence ID" value="NZ_CP011304.1"/>
</dbReference>
<evidence type="ECO:0000313" key="1">
    <source>
        <dbReference type="EMBL" id="AKE63463.1"/>
    </source>
</evidence>